<organism evidence="2">
    <name type="scientific">marine sediment metagenome</name>
    <dbReference type="NCBI Taxonomy" id="412755"/>
    <lineage>
        <taxon>unclassified sequences</taxon>
        <taxon>metagenomes</taxon>
        <taxon>ecological metagenomes</taxon>
    </lineage>
</organism>
<keyword evidence="1" id="KW-0812">Transmembrane</keyword>
<feature type="transmembrane region" description="Helical" evidence="1">
    <location>
        <begin position="73"/>
        <end position="102"/>
    </location>
</feature>
<gene>
    <name evidence="2" type="ORF">S03H2_02760</name>
</gene>
<evidence type="ECO:0000256" key="1">
    <source>
        <dbReference type="SAM" id="Phobius"/>
    </source>
</evidence>
<keyword evidence="1" id="KW-1133">Transmembrane helix</keyword>
<sequence>MVENKSTELEDLKEIAIGKIKVAFNRSIDAEATHTVLWDIIEKKRNTLLKFALIISLFIVIFAYFPILYGTVIVIWVFSFIAEILAFVIAGITIYGIFLAAYSKDHKQIIYDAILLRRQAMDFLQYKLDNLDKKGYITELKSLEVNDKNLKEKSLKYTEKMSTKIITTITYKVDELEKAGFKKHVITQDAVDLANAKLQKFSALRTCEAWLKFD</sequence>
<protein>
    <submittedName>
        <fullName evidence="2">Uncharacterized protein</fullName>
    </submittedName>
</protein>
<evidence type="ECO:0000313" key="2">
    <source>
        <dbReference type="EMBL" id="GAH27249.1"/>
    </source>
</evidence>
<name>X1FCV9_9ZZZZ</name>
<reference evidence="2" key="1">
    <citation type="journal article" date="2014" name="Front. Microbiol.">
        <title>High frequency of phylogenetically diverse reductive dehalogenase-homologous genes in deep subseafloor sedimentary metagenomes.</title>
        <authorList>
            <person name="Kawai M."/>
            <person name="Futagami T."/>
            <person name="Toyoda A."/>
            <person name="Takaki Y."/>
            <person name="Nishi S."/>
            <person name="Hori S."/>
            <person name="Arai W."/>
            <person name="Tsubouchi T."/>
            <person name="Morono Y."/>
            <person name="Uchiyama I."/>
            <person name="Ito T."/>
            <person name="Fujiyama A."/>
            <person name="Inagaki F."/>
            <person name="Takami H."/>
        </authorList>
    </citation>
    <scope>NUCLEOTIDE SEQUENCE</scope>
    <source>
        <strain evidence="2">Expedition CK06-06</strain>
    </source>
</reference>
<dbReference type="AlphaFoldDB" id="X1FCV9"/>
<accession>X1FCV9</accession>
<dbReference type="EMBL" id="BARU01000960">
    <property type="protein sequence ID" value="GAH27249.1"/>
    <property type="molecule type" value="Genomic_DNA"/>
</dbReference>
<proteinExistence type="predicted"/>
<feature type="transmembrane region" description="Helical" evidence="1">
    <location>
        <begin position="48"/>
        <end position="67"/>
    </location>
</feature>
<comment type="caution">
    <text evidence="2">The sequence shown here is derived from an EMBL/GenBank/DDBJ whole genome shotgun (WGS) entry which is preliminary data.</text>
</comment>
<keyword evidence="1" id="KW-0472">Membrane</keyword>